<evidence type="ECO:0000256" key="1">
    <source>
        <dbReference type="SAM" id="Phobius"/>
    </source>
</evidence>
<reference evidence="2" key="1">
    <citation type="submission" date="2018-02" db="EMBL/GenBank/DDBJ databases">
        <title>Rhizophora mucronata_Transcriptome.</title>
        <authorList>
            <person name="Meera S.P."/>
            <person name="Sreeshan A."/>
            <person name="Augustine A."/>
        </authorList>
    </citation>
    <scope>NUCLEOTIDE SEQUENCE</scope>
    <source>
        <tissue evidence="2">Leaf</tissue>
    </source>
</reference>
<accession>A0A2P2N2L8</accession>
<sequence>MFNCCCICLVVHNLAEKLNIFGYFLLLSLFLLLY</sequence>
<feature type="transmembrane region" description="Helical" evidence="1">
    <location>
        <begin position="18"/>
        <end position="33"/>
    </location>
</feature>
<keyword evidence="1" id="KW-0472">Membrane</keyword>
<proteinExistence type="predicted"/>
<dbReference type="EMBL" id="GGEC01056220">
    <property type="protein sequence ID" value="MBX36704.1"/>
    <property type="molecule type" value="Transcribed_RNA"/>
</dbReference>
<keyword evidence="1" id="KW-1133">Transmembrane helix</keyword>
<dbReference type="AlphaFoldDB" id="A0A2P2N2L8"/>
<name>A0A2P2N2L8_RHIMU</name>
<keyword evidence="1" id="KW-0812">Transmembrane</keyword>
<protein>
    <submittedName>
        <fullName evidence="2">Uncharacterized protein</fullName>
    </submittedName>
</protein>
<organism evidence="2">
    <name type="scientific">Rhizophora mucronata</name>
    <name type="common">Asiatic mangrove</name>
    <dbReference type="NCBI Taxonomy" id="61149"/>
    <lineage>
        <taxon>Eukaryota</taxon>
        <taxon>Viridiplantae</taxon>
        <taxon>Streptophyta</taxon>
        <taxon>Embryophyta</taxon>
        <taxon>Tracheophyta</taxon>
        <taxon>Spermatophyta</taxon>
        <taxon>Magnoliopsida</taxon>
        <taxon>eudicotyledons</taxon>
        <taxon>Gunneridae</taxon>
        <taxon>Pentapetalae</taxon>
        <taxon>rosids</taxon>
        <taxon>fabids</taxon>
        <taxon>Malpighiales</taxon>
        <taxon>Rhizophoraceae</taxon>
        <taxon>Rhizophora</taxon>
    </lineage>
</organism>
<evidence type="ECO:0000313" key="2">
    <source>
        <dbReference type="EMBL" id="MBX36704.1"/>
    </source>
</evidence>